<evidence type="ECO:0000313" key="1">
    <source>
        <dbReference type="WBParaSite" id="MCU_010859-RA"/>
    </source>
</evidence>
<organism evidence="1">
    <name type="scientific">Mesocestoides corti</name>
    <name type="common">Flatworm</name>
    <dbReference type="NCBI Taxonomy" id="53468"/>
    <lineage>
        <taxon>Eukaryota</taxon>
        <taxon>Metazoa</taxon>
        <taxon>Spiralia</taxon>
        <taxon>Lophotrochozoa</taxon>
        <taxon>Platyhelminthes</taxon>
        <taxon>Cestoda</taxon>
        <taxon>Eucestoda</taxon>
        <taxon>Cyclophyllidea</taxon>
        <taxon>Mesocestoididae</taxon>
        <taxon>Mesocestoides</taxon>
    </lineage>
</organism>
<accession>A0A5K3FV45</accession>
<sequence>MQANTHCKWPPNKLEDIMSVERGYDITLCVMRDLKLTKNRTSKLYPLKDLFHNVTSLTSVSYGDLAELPRSFWEKVKYPDVYHTYPQDVPMKQIVKDIKAGLPVSDMPEYNFPMRILKTSTKVCARDTHHDLVIVVKSGNLGWDARTAFRAYMQREKARYPKLKVGVVFSL</sequence>
<dbReference type="AlphaFoldDB" id="A0A5K3FV45"/>
<protein>
    <submittedName>
        <fullName evidence="1">RNA-dependent RNA polymerase</fullName>
    </submittedName>
</protein>
<proteinExistence type="predicted"/>
<name>A0A5K3FV45_MESCO</name>
<reference evidence="1" key="1">
    <citation type="submission" date="2019-11" db="UniProtKB">
        <authorList>
            <consortium name="WormBaseParasite"/>
        </authorList>
    </citation>
    <scope>IDENTIFICATION</scope>
</reference>
<dbReference type="WBParaSite" id="MCU_010859-RA">
    <property type="protein sequence ID" value="MCU_010859-RA"/>
    <property type="gene ID" value="MCU_010859"/>
</dbReference>